<keyword evidence="2" id="KW-1185">Reference proteome</keyword>
<accession>A0A0G4K0B8</accession>
<dbReference type="AlphaFoldDB" id="A0A0G4K0B8"/>
<gene>
    <name evidence="1" type="ORF">BN1221_03920c</name>
</gene>
<organism evidence="1 2">
    <name type="scientific">Brenneria goodwinii</name>
    <dbReference type="NCBI Taxonomy" id="1109412"/>
    <lineage>
        <taxon>Bacteria</taxon>
        <taxon>Pseudomonadati</taxon>
        <taxon>Pseudomonadota</taxon>
        <taxon>Gammaproteobacteria</taxon>
        <taxon>Enterobacterales</taxon>
        <taxon>Pectobacteriaceae</taxon>
        <taxon>Brenneria</taxon>
    </lineage>
</organism>
<sequence>MKVRALYRICAGCNATLRSLRTTHGHYSPTSTLMFQSIPPPIIRSPN</sequence>
<reference evidence="2" key="1">
    <citation type="submission" date="2015-01" db="EMBL/GenBank/DDBJ databases">
        <authorList>
            <person name="Paterson Steve"/>
        </authorList>
    </citation>
    <scope>NUCLEOTIDE SEQUENCE [LARGE SCALE GENOMIC DNA]</scope>
    <source>
        <strain evidence="2">OBR1</strain>
    </source>
</reference>
<dbReference type="EMBL" id="CGIG01000001">
    <property type="protein sequence ID" value="CPR19722.1"/>
    <property type="molecule type" value="Genomic_DNA"/>
</dbReference>
<name>A0A0G4K0B8_9GAMM</name>
<protein>
    <submittedName>
        <fullName evidence="1">Uncharacterized protein</fullName>
    </submittedName>
</protein>
<proteinExistence type="predicted"/>
<evidence type="ECO:0000313" key="2">
    <source>
        <dbReference type="Proteomes" id="UP000044377"/>
    </source>
</evidence>
<dbReference type="Proteomes" id="UP000044377">
    <property type="component" value="Unassembled WGS sequence"/>
</dbReference>
<evidence type="ECO:0000313" key="1">
    <source>
        <dbReference type="EMBL" id="CPR19722.1"/>
    </source>
</evidence>